<dbReference type="AlphaFoldDB" id="A0A1I8BVG7"/>
<dbReference type="SUPFAM" id="SSF54928">
    <property type="entry name" value="RNA-binding domain, RBD"/>
    <property type="match status" value="1"/>
</dbReference>
<sequence length="296" mass="33826">MLRQIHAACLTTVRTLAIKTSELITVKVFELPDETTKKDLDYFFHGYGVTNISIKKNTASVNFYCLEDALGASEKLNFRQIHGKNVIVQLTHRRPKGPIDWNIYAKLFKQYTPESFLVAGDHYWNLKKKDLLQCSEKYWFASSYSIKLLALEQGIELSSHRAIGEFCRYLTAKMANDNGSVSLALDRGFSAGELLHKFANGYYLDLEEFQLNMNHVKKMVEVRHIDAKTVKQALEQGNLLKRYKKEEGDSFLCEDHQTKTKIDPGMPVKEAVVFCKELEPTTLTIVPACSQQMQSK</sequence>
<dbReference type="InterPro" id="IPR000504">
    <property type="entry name" value="RRM_dom"/>
</dbReference>
<feature type="domain" description="RRM" evidence="1">
    <location>
        <begin position="25"/>
        <end position="89"/>
    </location>
</feature>
<dbReference type="InterPro" id="IPR035979">
    <property type="entry name" value="RBD_domain_sf"/>
</dbReference>
<evidence type="ECO:0000313" key="2">
    <source>
        <dbReference type="Proteomes" id="UP000095281"/>
    </source>
</evidence>
<dbReference type="InterPro" id="IPR010268">
    <property type="entry name" value="PaREP1"/>
</dbReference>
<dbReference type="Pfam" id="PF05942">
    <property type="entry name" value="PaREP1"/>
    <property type="match status" value="1"/>
</dbReference>
<organism evidence="2 3">
    <name type="scientific">Meloidogyne hapla</name>
    <name type="common">Root-knot nematode worm</name>
    <dbReference type="NCBI Taxonomy" id="6305"/>
    <lineage>
        <taxon>Eukaryota</taxon>
        <taxon>Metazoa</taxon>
        <taxon>Ecdysozoa</taxon>
        <taxon>Nematoda</taxon>
        <taxon>Chromadorea</taxon>
        <taxon>Rhabditida</taxon>
        <taxon>Tylenchina</taxon>
        <taxon>Tylenchomorpha</taxon>
        <taxon>Tylenchoidea</taxon>
        <taxon>Meloidogynidae</taxon>
        <taxon>Meloidogyninae</taxon>
        <taxon>Meloidogyne</taxon>
    </lineage>
</organism>
<evidence type="ECO:0000313" key="3">
    <source>
        <dbReference type="WBParaSite" id="MhA1_Contig656.frz3.gene9"/>
    </source>
</evidence>
<dbReference type="Gene3D" id="3.30.70.330">
    <property type="match status" value="1"/>
</dbReference>
<dbReference type="Proteomes" id="UP000095281">
    <property type="component" value="Unplaced"/>
</dbReference>
<dbReference type="InterPro" id="IPR012677">
    <property type="entry name" value="Nucleotide-bd_a/b_plait_sf"/>
</dbReference>
<dbReference type="WBParaSite" id="MhA1_Contig656.frz3.gene9">
    <property type="protein sequence ID" value="MhA1_Contig656.frz3.gene9"/>
    <property type="gene ID" value="MhA1_Contig656.frz3.gene9"/>
</dbReference>
<keyword evidence="2" id="KW-1185">Reference proteome</keyword>
<dbReference type="GO" id="GO:0003723">
    <property type="term" value="F:RNA binding"/>
    <property type="evidence" value="ECO:0007669"/>
    <property type="project" value="InterPro"/>
</dbReference>
<protein>
    <submittedName>
        <fullName evidence="3">RRM domain-containing protein</fullName>
    </submittedName>
</protein>
<accession>A0A1I8BVG7</accession>
<evidence type="ECO:0000259" key="1">
    <source>
        <dbReference type="SMART" id="SM00360"/>
    </source>
</evidence>
<reference evidence="3" key="1">
    <citation type="submission" date="2016-11" db="UniProtKB">
        <authorList>
            <consortium name="WormBaseParasite"/>
        </authorList>
    </citation>
    <scope>IDENTIFICATION</scope>
</reference>
<dbReference type="Gene3D" id="1.20.120.330">
    <property type="entry name" value="Nucleotidyltransferases domain 2"/>
    <property type="match status" value="1"/>
</dbReference>
<name>A0A1I8BVG7_MELHA</name>
<proteinExistence type="predicted"/>
<dbReference type="SMART" id="SM00360">
    <property type="entry name" value="RRM"/>
    <property type="match status" value="1"/>
</dbReference>